<dbReference type="InterPro" id="IPR050134">
    <property type="entry name" value="NAD-dep_sirtuin_deacylases"/>
</dbReference>
<dbReference type="PANTHER" id="PTHR11085:SF10">
    <property type="entry name" value="NAD-DEPENDENT PROTEIN DEACYLASE SIRTUIN-5, MITOCHONDRIAL-RELATED"/>
    <property type="match status" value="1"/>
</dbReference>
<protein>
    <recommendedName>
        <fullName evidence="1">protein acetyllysine N-acetyltransferase</fullName>
        <ecNumber evidence="1">2.3.1.286</ecNumber>
    </recommendedName>
</protein>
<dbReference type="EC" id="2.3.1.286" evidence="1"/>
<dbReference type="InterPro" id="IPR029035">
    <property type="entry name" value="DHS-like_NAD/FAD-binding_dom"/>
</dbReference>
<feature type="binding site" evidence="4">
    <location>
        <position position="185"/>
    </location>
    <ligand>
        <name>Zn(2+)</name>
        <dbReference type="ChEBI" id="CHEBI:29105"/>
    </ligand>
</feature>
<name>A0A1T4XBW7_9GAMM</name>
<dbReference type="PROSITE" id="PS50305">
    <property type="entry name" value="SIRTUIN"/>
    <property type="match status" value="1"/>
</dbReference>
<dbReference type="InterPro" id="IPR026591">
    <property type="entry name" value="Sirtuin_cat_small_dom_sf"/>
</dbReference>
<keyword evidence="3" id="KW-0520">NAD</keyword>
<dbReference type="GO" id="GO:0070403">
    <property type="term" value="F:NAD+ binding"/>
    <property type="evidence" value="ECO:0007669"/>
    <property type="project" value="InterPro"/>
</dbReference>
<keyword evidence="2" id="KW-0808">Transferase</keyword>
<keyword evidence="7" id="KW-1185">Reference proteome</keyword>
<dbReference type="Pfam" id="PF02146">
    <property type="entry name" value="SIR2"/>
    <property type="match status" value="1"/>
</dbReference>
<feature type="active site" description="Proton acceptor" evidence="4">
    <location>
        <position position="123"/>
    </location>
</feature>
<dbReference type="NCBIfam" id="NF003738">
    <property type="entry name" value="PRK05333.1"/>
    <property type="match status" value="1"/>
</dbReference>
<reference evidence="6 7" key="1">
    <citation type="submission" date="2017-02" db="EMBL/GenBank/DDBJ databases">
        <authorList>
            <person name="Peterson S.W."/>
        </authorList>
    </citation>
    <scope>NUCLEOTIDE SEQUENCE [LARGE SCALE GENOMIC DNA]</scope>
    <source>
        <strain evidence="6 7">ATCC 49788</strain>
    </source>
</reference>
<feature type="domain" description="Deacetylase sirtuin-type" evidence="5">
    <location>
        <begin position="2"/>
        <end position="280"/>
    </location>
</feature>
<gene>
    <name evidence="6" type="ORF">SAMN02745130_02777</name>
</gene>
<dbReference type="GO" id="GO:0046872">
    <property type="term" value="F:metal ion binding"/>
    <property type="evidence" value="ECO:0007669"/>
    <property type="project" value="UniProtKB-KW"/>
</dbReference>
<dbReference type="AlphaFoldDB" id="A0A1T4XBW7"/>
<dbReference type="GO" id="GO:0017136">
    <property type="term" value="F:histone deacetylase activity, NAD-dependent"/>
    <property type="evidence" value="ECO:0007669"/>
    <property type="project" value="TreeGrafter"/>
</dbReference>
<dbReference type="InterPro" id="IPR026590">
    <property type="entry name" value="Ssirtuin_cat_dom"/>
</dbReference>
<sequence>MQTNLHIQADTLYRFIQIHPRLLVLTGAGVSLASGIPTYRDENGVWQRGTPLQHEDFIKKEAVRKRYWARSFVGWPSIAQAQPNAAHQALAKLEQFGVVEQLVTQNVDNLHQVAGHQQVVDLHGNLQRVVCLQCGNKTTRAEQQKRLTELNPQLASLQAEIRPDGDAALADDYFEYLQLPTCLVCEGVLMPDVVFFGGSVPVERVEACLTALEKADALLVIGSSLKVYSGYRFCVRAKAWEKPIILLNPGNTRADELAHLHIRADGGEVLTELVECFCSQPHGNCED</sequence>
<feature type="binding site" evidence="4">
    <location>
        <position position="134"/>
    </location>
    <ligand>
        <name>Zn(2+)</name>
        <dbReference type="ChEBI" id="CHEBI:29105"/>
    </ligand>
</feature>
<dbReference type="RefSeq" id="WP_078923228.1">
    <property type="nucleotide sequence ID" value="NZ_FUYB01000015.1"/>
</dbReference>
<accession>A0A1T4XBW7</accession>
<feature type="binding site" evidence="4">
    <location>
        <position position="182"/>
    </location>
    <ligand>
        <name>Zn(2+)</name>
        <dbReference type="ChEBI" id="CHEBI:29105"/>
    </ligand>
</feature>
<keyword evidence="4" id="KW-0862">Zinc</keyword>
<evidence type="ECO:0000256" key="2">
    <source>
        <dbReference type="ARBA" id="ARBA00022679"/>
    </source>
</evidence>
<dbReference type="PANTHER" id="PTHR11085">
    <property type="entry name" value="NAD-DEPENDENT PROTEIN DEACYLASE SIRTUIN-5, MITOCHONDRIAL-RELATED"/>
    <property type="match status" value="1"/>
</dbReference>
<keyword evidence="4" id="KW-0479">Metal-binding</keyword>
<evidence type="ECO:0000256" key="1">
    <source>
        <dbReference type="ARBA" id="ARBA00012928"/>
    </source>
</evidence>
<dbReference type="Gene3D" id="3.40.50.1220">
    <property type="entry name" value="TPP-binding domain"/>
    <property type="match status" value="1"/>
</dbReference>
<organism evidence="6 7">
    <name type="scientific">Thiothrix eikelboomii</name>
    <dbReference type="NCBI Taxonomy" id="92487"/>
    <lineage>
        <taxon>Bacteria</taxon>
        <taxon>Pseudomonadati</taxon>
        <taxon>Pseudomonadota</taxon>
        <taxon>Gammaproteobacteria</taxon>
        <taxon>Thiotrichales</taxon>
        <taxon>Thiotrichaceae</taxon>
        <taxon>Thiothrix</taxon>
    </lineage>
</organism>
<evidence type="ECO:0000256" key="4">
    <source>
        <dbReference type="PROSITE-ProRule" id="PRU00236"/>
    </source>
</evidence>
<evidence type="ECO:0000256" key="3">
    <source>
        <dbReference type="ARBA" id="ARBA00023027"/>
    </source>
</evidence>
<evidence type="ECO:0000313" key="6">
    <source>
        <dbReference type="EMBL" id="SKA87016.1"/>
    </source>
</evidence>
<evidence type="ECO:0000313" key="7">
    <source>
        <dbReference type="Proteomes" id="UP000190460"/>
    </source>
</evidence>
<evidence type="ECO:0000259" key="5">
    <source>
        <dbReference type="PROSITE" id="PS50305"/>
    </source>
</evidence>
<dbReference type="OrthoDB" id="9800582at2"/>
<dbReference type="SUPFAM" id="SSF52467">
    <property type="entry name" value="DHS-like NAD/FAD-binding domain"/>
    <property type="match status" value="1"/>
</dbReference>
<dbReference type="EMBL" id="FUYB01000015">
    <property type="protein sequence ID" value="SKA87016.1"/>
    <property type="molecule type" value="Genomic_DNA"/>
</dbReference>
<dbReference type="STRING" id="92487.SAMN02745130_02777"/>
<feature type="binding site" evidence="4">
    <location>
        <position position="131"/>
    </location>
    <ligand>
        <name>Zn(2+)</name>
        <dbReference type="ChEBI" id="CHEBI:29105"/>
    </ligand>
</feature>
<dbReference type="Proteomes" id="UP000190460">
    <property type="component" value="Unassembled WGS sequence"/>
</dbReference>
<dbReference type="InterPro" id="IPR003000">
    <property type="entry name" value="Sirtuin"/>
</dbReference>
<dbReference type="Gene3D" id="3.30.1600.10">
    <property type="entry name" value="SIR2/SIRT2 'Small Domain"/>
    <property type="match status" value="1"/>
</dbReference>
<proteinExistence type="predicted"/>